<evidence type="ECO:0000259" key="14">
    <source>
        <dbReference type="PROSITE" id="PS50162"/>
    </source>
</evidence>
<dbReference type="PANTHER" id="PTHR22942">
    <property type="entry name" value="RECA/RAD51/RADA DNA STRAND-PAIRING FAMILY MEMBER"/>
    <property type="match status" value="1"/>
</dbReference>
<dbReference type="GO" id="GO:0006312">
    <property type="term" value="P:mitotic recombination"/>
    <property type="evidence" value="ECO:0007669"/>
    <property type="project" value="TreeGrafter"/>
</dbReference>
<dbReference type="GO" id="GO:0007131">
    <property type="term" value="P:reciprocal meiotic recombination"/>
    <property type="evidence" value="ECO:0007669"/>
    <property type="project" value="TreeGrafter"/>
</dbReference>
<dbReference type="InterPro" id="IPR003593">
    <property type="entry name" value="AAA+_ATPase"/>
</dbReference>
<feature type="domain" description="RecA family profile 2" evidence="15">
    <location>
        <begin position="278"/>
        <end position="343"/>
    </location>
</feature>
<dbReference type="OrthoDB" id="258627at2759"/>
<dbReference type="PROSITE" id="PS50162">
    <property type="entry name" value="RECA_2"/>
    <property type="match status" value="1"/>
</dbReference>
<comment type="similarity">
    <text evidence="2">Belongs to the RecA family. RAD51 subfamily.</text>
</comment>
<dbReference type="Gene3D" id="1.10.150.20">
    <property type="entry name" value="5' to 3' exonuclease, C-terminal subdomain"/>
    <property type="match status" value="1"/>
</dbReference>
<evidence type="ECO:0000256" key="3">
    <source>
        <dbReference type="ARBA" id="ARBA00022741"/>
    </source>
</evidence>
<dbReference type="InterPro" id="IPR011941">
    <property type="entry name" value="DNA_recomb/repair_Rad51"/>
</dbReference>
<dbReference type="GO" id="GO:1990426">
    <property type="term" value="P:mitotic recombination-dependent replication fork processing"/>
    <property type="evidence" value="ECO:0007669"/>
    <property type="project" value="InterPro"/>
</dbReference>
<dbReference type="AlphaFoldDB" id="A0A2P6V252"/>
<evidence type="ECO:0000313" key="17">
    <source>
        <dbReference type="Proteomes" id="UP000239649"/>
    </source>
</evidence>
<keyword evidence="8" id="KW-0539">Nucleus</keyword>
<comment type="similarity">
    <text evidence="9">Belongs to the SIMIBI class G3E GTPase family. ZNG1 subfamily.</text>
</comment>
<organism evidence="16 17">
    <name type="scientific">Micractinium conductrix</name>
    <dbReference type="NCBI Taxonomy" id="554055"/>
    <lineage>
        <taxon>Eukaryota</taxon>
        <taxon>Viridiplantae</taxon>
        <taxon>Chlorophyta</taxon>
        <taxon>core chlorophytes</taxon>
        <taxon>Trebouxiophyceae</taxon>
        <taxon>Chlorellales</taxon>
        <taxon>Chlorellaceae</taxon>
        <taxon>Chlorella clade</taxon>
        <taxon>Micractinium</taxon>
    </lineage>
</organism>
<feature type="region of interest" description="Disordered" evidence="12">
    <location>
        <begin position="603"/>
        <end position="636"/>
    </location>
</feature>
<dbReference type="CDD" id="cd03112">
    <property type="entry name" value="CobW-like"/>
    <property type="match status" value="1"/>
</dbReference>
<evidence type="ECO:0000313" key="16">
    <source>
        <dbReference type="EMBL" id="PSC68124.1"/>
    </source>
</evidence>
<gene>
    <name evidence="16" type="ORF">C2E20_8286</name>
</gene>
<evidence type="ECO:0000256" key="5">
    <source>
        <dbReference type="ARBA" id="ARBA00022840"/>
    </source>
</evidence>
<proteinExistence type="inferred from homology"/>
<feature type="domain" description="WW" evidence="13">
    <location>
        <begin position="838"/>
        <end position="872"/>
    </location>
</feature>
<dbReference type="NCBIfam" id="NF003301">
    <property type="entry name" value="PRK04301.1"/>
    <property type="match status" value="1"/>
</dbReference>
<dbReference type="InterPro" id="IPR020588">
    <property type="entry name" value="RecA_ATP-bd"/>
</dbReference>
<evidence type="ECO:0000256" key="11">
    <source>
        <dbReference type="RuleBase" id="RU003422"/>
    </source>
</evidence>
<dbReference type="GO" id="GO:0005524">
    <property type="term" value="F:ATP binding"/>
    <property type="evidence" value="ECO:0007669"/>
    <property type="project" value="UniProtKB-KW"/>
</dbReference>
<dbReference type="PROSITE" id="PS50020">
    <property type="entry name" value="WW_DOMAIN_2"/>
    <property type="match status" value="1"/>
</dbReference>
<dbReference type="InterPro" id="IPR036020">
    <property type="entry name" value="WW_dom_sf"/>
</dbReference>
<accession>A0A2P6V252</accession>
<dbReference type="Pfam" id="PF07683">
    <property type="entry name" value="CobW_C"/>
    <property type="match status" value="1"/>
</dbReference>
<dbReference type="InterPro" id="IPR027417">
    <property type="entry name" value="P-loop_NTPase"/>
</dbReference>
<keyword evidence="3 11" id="KW-0547">Nucleotide-binding</keyword>
<dbReference type="FunFam" id="3.40.50.300:FF:002052">
    <property type="entry name" value="DNA repair protein RAD51 homolog"/>
    <property type="match status" value="1"/>
</dbReference>
<dbReference type="NCBIfam" id="TIGR02239">
    <property type="entry name" value="recomb_RAD51"/>
    <property type="match status" value="1"/>
</dbReference>
<dbReference type="InterPro" id="IPR001202">
    <property type="entry name" value="WW_dom"/>
</dbReference>
<comment type="caution">
    <text evidence="16">The sequence shown here is derived from an EMBL/GenBank/DDBJ whole genome shotgun (WGS) entry which is preliminary data.</text>
</comment>
<dbReference type="GO" id="GO:0000794">
    <property type="term" value="C:condensed nuclear chromosome"/>
    <property type="evidence" value="ECO:0007669"/>
    <property type="project" value="TreeGrafter"/>
</dbReference>
<dbReference type="SUPFAM" id="SSF90002">
    <property type="entry name" value="Hypothetical protein YjiA, C-terminal domain"/>
    <property type="match status" value="1"/>
</dbReference>
<name>A0A2P6V252_9CHLO</name>
<protein>
    <submittedName>
        <fullName evidence="16">DNA repair RAD51-like protein</fullName>
    </submittedName>
</protein>
<dbReference type="InterPro" id="IPR011629">
    <property type="entry name" value="CobW-like_C"/>
</dbReference>
<evidence type="ECO:0000259" key="15">
    <source>
        <dbReference type="PROSITE" id="PS50163"/>
    </source>
</evidence>
<dbReference type="Gene3D" id="3.40.50.300">
    <property type="entry name" value="P-loop containing nucleotide triphosphate hydrolases"/>
    <property type="match status" value="2"/>
</dbReference>
<dbReference type="PANTHER" id="PTHR22942:SF39">
    <property type="entry name" value="DNA REPAIR PROTEIN RAD51 HOMOLOG 1"/>
    <property type="match status" value="1"/>
</dbReference>
<dbReference type="GO" id="GO:0016787">
    <property type="term" value="F:hydrolase activity"/>
    <property type="evidence" value="ECO:0007669"/>
    <property type="project" value="UniProtKB-KW"/>
</dbReference>
<dbReference type="PROSITE" id="PS50163">
    <property type="entry name" value="RECA_3"/>
    <property type="match status" value="1"/>
</dbReference>
<dbReference type="SUPFAM" id="SSF52540">
    <property type="entry name" value="P-loop containing nucleoside triphosphate hydrolases"/>
    <property type="match status" value="2"/>
</dbReference>
<dbReference type="Pfam" id="PF08423">
    <property type="entry name" value="Rad51"/>
    <property type="match status" value="1"/>
</dbReference>
<keyword evidence="17" id="KW-1185">Reference proteome</keyword>
<evidence type="ECO:0000256" key="1">
    <source>
        <dbReference type="ARBA" id="ARBA00004123"/>
    </source>
</evidence>
<dbReference type="Gene3D" id="2.20.70.10">
    <property type="match status" value="1"/>
</dbReference>
<dbReference type="STRING" id="554055.A0A2P6V252"/>
<evidence type="ECO:0000256" key="4">
    <source>
        <dbReference type="ARBA" id="ARBA00022801"/>
    </source>
</evidence>
<dbReference type="GO" id="GO:0070192">
    <property type="term" value="P:chromosome organization involved in meiotic cell cycle"/>
    <property type="evidence" value="ECO:0007669"/>
    <property type="project" value="TreeGrafter"/>
</dbReference>
<evidence type="ECO:0000256" key="2">
    <source>
        <dbReference type="ARBA" id="ARBA00007095"/>
    </source>
</evidence>
<dbReference type="GO" id="GO:0000150">
    <property type="term" value="F:DNA strand exchange activity"/>
    <property type="evidence" value="ECO:0007669"/>
    <property type="project" value="InterPro"/>
</dbReference>
<sequence length="907" mass="97242">MAQAVAEQVEEQQYEEAMVGGPQLLESLMDLGVQAADIKKLKDGGIATVEGLVYATTKDIAGIKGISEQKVAKLKEIAQKVIPTGFTTAQQIFEQRNDLVMVTTGCTAFNDILGGGLETGSITELYGEYRCGKTQVCHTLCVTCQLPVDMGGGEGKALYIDTEGTFRPQRLVQIAERYGLNPQDVLDNVAYARAHNTEHQQQLLLQAAAMMADARFAVLIVDSATALFRSEFMGRGELAARQNQLGKFMRGLQRLADEFGVAVLVTNQVVQGGLDGGAAMFAAPHTLLKAVGGNIMAHATTTRLQLRKGRGETRVAKIIASPSMPEAEATFSIGAEGVTDVKDRHADMPKPEKDKIPVTLVTGFLGAGKTTLLNHILRQKGQTRVAVIENEVGEINIDNSLVAENLLSKEDLVSMDRGCVCCSLRNDIVKALRELQGRAAGRGSNYDAILLETTGLADPAPVAFTFFANSWISANYRLDSILCLVDAQHLRRHLEDAGGGDVNEAVNQIAFADIILLNKIDLVSPEELQRTRDLVRSINVTADLIEVSLGQGDVAADGGDVASTEAGAAAAKSNKADLPHWERLMGINSFSIERALQVDPYFMDSDSEADSDDDGCGERPQQGAPPPAASPTVQPEAVATALAPGPLTRKRSRGSTETAAAAAAAAGAAAAAAERARLGQCGAHPGPCSEQCSDMELDELLRKQKVMEAAAADAANAAAASAAQRQPKRRRKKLHDLSGVGSVGITARGALDKYRFNGFMRDLLGEKARDIFRCKGMLCIKGQERTKFVFQGVHETICFGPAATGWGEQEEPINQIVFIGRDLDRQALVEGFRSCVWVPLPEGWVEHHDPRCARPYYVNTATGTKQWDRPQGAACALVKATQTSHMQPSAMRPRKTSMDSDALAVLA</sequence>
<dbReference type="InterPro" id="IPR013632">
    <property type="entry name" value="Rad51_C"/>
</dbReference>
<evidence type="ECO:0000259" key="13">
    <source>
        <dbReference type="PROSITE" id="PS50020"/>
    </source>
</evidence>
<reference evidence="16 17" key="1">
    <citation type="journal article" date="2018" name="Plant J.">
        <title>Genome sequences of Chlorella sorokiniana UTEX 1602 and Micractinium conductrix SAG 241.80: implications to maltose excretion by a green alga.</title>
        <authorList>
            <person name="Arriola M.B."/>
            <person name="Velmurugan N."/>
            <person name="Zhang Y."/>
            <person name="Plunkett M.H."/>
            <person name="Hondzo H."/>
            <person name="Barney B.M."/>
        </authorList>
    </citation>
    <scope>NUCLEOTIDE SEQUENCE [LARGE SCALE GENOMIC DNA]</scope>
    <source>
        <strain evidence="16 17">SAG 241.80</strain>
    </source>
</reference>
<dbReference type="InterPro" id="IPR010995">
    <property type="entry name" value="DNA_repair_Rad51/TF_NusA_a-hlx"/>
</dbReference>
<dbReference type="Pfam" id="PF02492">
    <property type="entry name" value="cobW"/>
    <property type="match status" value="1"/>
</dbReference>
<dbReference type="CDD" id="cd00201">
    <property type="entry name" value="WW"/>
    <property type="match status" value="1"/>
</dbReference>
<dbReference type="SUPFAM" id="SSF51045">
    <property type="entry name" value="WW domain"/>
    <property type="match status" value="1"/>
</dbReference>
<keyword evidence="6" id="KW-0238">DNA-binding</keyword>
<comment type="catalytic activity">
    <reaction evidence="10">
        <text>GTP + H2O = GDP + phosphate + H(+)</text>
        <dbReference type="Rhea" id="RHEA:19669"/>
        <dbReference type="ChEBI" id="CHEBI:15377"/>
        <dbReference type="ChEBI" id="CHEBI:15378"/>
        <dbReference type="ChEBI" id="CHEBI:37565"/>
        <dbReference type="ChEBI" id="CHEBI:43474"/>
        <dbReference type="ChEBI" id="CHEBI:58189"/>
    </reaction>
    <physiologicalReaction direction="left-to-right" evidence="10">
        <dbReference type="Rhea" id="RHEA:19670"/>
    </physiologicalReaction>
</comment>
<dbReference type="EMBL" id="LHPF02000042">
    <property type="protein sequence ID" value="PSC68124.1"/>
    <property type="molecule type" value="Genomic_DNA"/>
</dbReference>
<comment type="subcellular location">
    <subcellularLocation>
        <location evidence="1">Nucleus</location>
    </subcellularLocation>
</comment>
<dbReference type="GO" id="GO:0003690">
    <property type="term" value="F:double-stranded DNA binding"/>
    <property type="evidence" value="ECO:0007669"/>
    <property type="project" value="InterPro"/>
</dbReference>
<evidence type="ECO:0000256" key="8">
    <source>
        <dbReference type="ARBA" id="ARBA00023242"/>
    </source>
</evidence>
<evidence type="ECO:0000256" key="9">
    <source>
        <dbReference type="ARBA" id="ARBA00034320"/>
    </source>
</evidence>
<dbReference type="InterPro" id="IPR003495">
    <property type="entry name" value="CobW/HypB/UreG_nucleotide-bd"/>
</dbReference>
<dbReference type="GO" id="GO:0140664">
    <property type="term" value="F:ATP-dependent DNA damage sensor activity"/>
    <property type="evidence" value="ECO:0007669"/>
    <property type="project" value="InterPro"/>
</dbReference>
<dbReference type="Pfam" id="PF00397">
    <property type="entry name" value="WW"/>
    <property type="match status" value="1"/>
</dbReference>
<keyword evidence="7" id="KW-0143">Chaperone</keyword>
<evidence type="ECO:0000256" key="10">
    <source>
        <dbReference type="ARBA" id="ARBA00049117"/>
    </source>
</evidence>
<dbReference type="GO" id="GO:0042148">
    <property type="term" value="P:DNA strand invasion"/>
    <property type="evidence" value="ECO:0007669"/>
    <property type="project" value="TreeGrafter"/>
</dbReference>
<evidence type="ECO:0000256" key="7">
    <source>
        <dbReference type="ARBA" id="ARBA00023186"/>
    </source>
</evidence>
<dbReference type="SUPFAM" id="SSF47794">
    <property type="entry name" value="Rad51 N-terminal domain-like"/>
    <property type="match status" value="1"/>
</dbReference>
<keyword evidence="5 11" id="KW-0067">ATP-binding</keyword>
<feature type="domain" description="RecA family profile 1" evidence="14">
    <location>
        <begin position="98"/>
        <end position="269"/>
    </location>
</feature>
<dbReference type="SMART" id="SM00456">
    <property type="entry name" value="WW"/>
    <property type="match status" value="1"/>
</dbReference>
<dbReference type="SMART" id="SM00833">
    <property type="entry name" value="CobW_C"/>
    <property type="match status" value="1"/>
</dbReference>
<dbReference type="GO" id="GO:0000730">
    <property type="term" value="P:DNA recombinase assembly"/>
    <property type="evidence" value="ECO:0007669"/>
    <property type="project" value="TreeGrafter"/>
</dbReference>
<dbReference type="SMART" id="SM00382">
    <property type="entry name" value="AAA"/>
    <property type="match status" value="2"/>
</dbReference>
<evidence type="ECO:0000256" key="6">
    <source>
        <dbReference type="ARBA" id="ARBA00023125"/>
    </source>
</evidence>
<dbReference type="Proteomes" id="UP000239649">
    <property type="component" value="Unassembled WGS sequence"/>
</dbReference>
<keyword evidence="4" id="KW-0378">Hydrolase</keyword>
<feature type="compositionally biased region" description="Acidic residues" evidence="12">
    <location>
        <begin position="605"/>
        <end position="615"/>
    </location>
</feature>
<dbReference type="GO" id="GO:0003697">
    <property type="term" value="F:single-stranded DNA binding"/>
    <property type="evidence" value="ECO:0007669"/>
    <property type="project" value="InterPro"/>
</dbReference>
<dbReference type="InterPro" id="IPR020587">
    <property type="entry name" value="RecA_monomer-monomer_interface"/>
</dbReference>
<dbReference type="InterPro" id="IPR036627">
    <property type="entry name" value="CobW-likC_sf"/>
</dbReference>
<dbReference type="Gene3D" id="3.30.1220.10">
    <property type="entry name" value="CobW-like, C-terminal domain"/>
    <property type="match status" value="1"/>
</dbReference>
<evidence type="ECO:0000256" key="12">
    <source>
        <dbReference type="SAM" id="MobiDB-lite"/>
    </source>
</evidence>